<feature type="domain" description="UEV" evidence="1">
    <location>
        <begin position="1"/>
        <end position="105"/>
    </location>
</feature>
<dbReference type="GO" id="GO:0043130">
    <property type="term" value="F:ubiquitin binding"/>
    <property type="evidence" value="ECO:0007669"/>
    <property type="project" value="TreeGrafter"/>
</dbReference>
<proteinExistence type="predicted"/>
<dbReference type="CDD" id="cd11685">
    <property type="entry name" value="UEV_TSG101-like"/>
    <property type="match status" value="1"/>
</dbReference>
<accession>A0A7N8XDC6</accession>
<evidence type="ECO:0000313" key="2">
    <source>
        <dbReference type="Ensembl" id="ENSMAMP00000049250.1"/>
    </source>
</evidence>
<dbReference type="SUPFAM" id="SSF54495">
    <property type="entry name" value="UBC-like"/>
    <property type="match status" value="1"/>
</dbReference>
<dbReference type="GO" id="GO:0008333">
    <property type="term" value="P:endosome to lysosome transport"/>
    <property type="evidence" value="ECO:0007669"/>
    <property type="project" value="TreeGrafter"/>
</dbReference>
<dbReference type="InterPro" id="IPR016135">
    <property type="entry name" value="UBQ-conjugating_enzyme/RWD"/>
</dbReference>
<dbReference type="PANTHER" id="PTHR23306:SF25">
    <property type="entry name" value="TUMOR SUSCEPTIBILITY GENE 101 PROTEIN"/>
    <property type="match status" value="1"/>
</dbReference>
<organism evidence="2 3">
    <name type="scientific">Mastacembelus armatus</name>
    <name type="common">zig-zag eel</name>
    <dbReference type="NCBI Taxonomy" id="205130"/>
    <lineage>
        <taxon>Eukaryota</taxon>
        <taxon>Metazoa</taxon>
        <taxon>Chordata</taxon>
        <taxon>Craniata</taxon>
        <taxon>Vertebrata</taxon>
        <taxon>Euteleostomi</taxon>
        <taxon>Actinopterygii</taxon>
        <taxon>Neopterygii</taxon>
        <taxon>Teleostei</taxon>
        <taxon>Neoteleostei</taxon>
        <taxon>Acanthomorphata</taxon>
        <taxon>Anabantaria</taxon>
        <taxon>Synbranchiformes</taxon>
        <taxon>Mastacembelidae</taxon>
        <taxon>Mastacembelus</taxon>
    </lineage>
</organism>
<reference evidence="2" key="1">
    <citation type="submission" date="2025-08" db="UniProtKB">
        <authorList>
            <consortium name="Ensembl"/>
        </authorList>
    </citation>
    <scope>IDENTIFICATION</scope>
</reference>
<dbReference type="Proteomes" id="UP000261640">
    <property type="component" value="Unplaced"/>
</dbReference>
<evidence type="ECO:0000313" key="3">
    <source>
        <dbReference type="Proteomes" id="UP000261640"/>
    </source>
</evidence>
<dbReference type="InterPro" id="IPR008883">
    <property type="entry name" value="UEV_N"/>
</dbReference>
<keyword evidence="3" id="KW-1185">Reference proteome</keyword>
<dbReference type="Pfam" id="PF05743">
    <property type="entry name" value="UEV"/>
    <property type="match status" value="1"/>
</dbReference>
<dbReference type="GO" id="GO:0000813">
    <property type="term" value="C:ESCRT I complex"/>
    <property type="evidence" value="ECO:0007669"/>
    <property type="project" value="TreeGrafter"/>
</dbReference>
<dbReference type="PROSITE" id="PS51322">
    <property type="entry name" value="UEV"/>
    <property type="match status" value="1"/>
</dbReference>
<dbReference type="InParanoid" id="A0A7N8XDC6"/>
<dbReference type="GeneTree" id="ENSGT00940000153903"/>
<dbReference type="Ensembl" id="ENSMAMT00000064907.1">
    <property type="protein sequence ID" value="ENSMAMP00000049250.1"/>
    <property type="gene ID" value="ENSMAMG00000027176.1"/>
</dbReference>
<reference evidence="2" key="2">
    <citation type="submission" date="2025-09" db="UniProtKB">
        <authorList>
            <consortium name="Ensembl"/>
        </authorList>
    </citation>
    <scope>IDENTIFICATION</scope>
</reference>
<dbReference type="GO" id="GO:0015031">
    <property type="term" value="P:protein transport"/>
    <property type="evidence" value="ECO:0007669"/>
    <property type="project" value="InterPro"/>
</dbReference>
<sequence>MPQDTIKKMLPKTYIRKHVAQEINVALTHFKNLVPMMDKYVYNDGTTKNLMSLTGTIPVTFNGKTYNIPICVWIEESYPQTAPISHNCIHRHLLCSKHFGLLTRE</sequence>
<evidence type="ECO:0000259" key="1">
    <source>
        <dbReference type="PROSITE" id="PS51322"/>
    </source>
</evidence>
<protein>
    <submittedName>
        <fullName evidence="2">Zgc:123278</fullName>
    </submittedName>
</protein>
<dbReference type="InterPro" id="IPR052070">
    <property type="entry name" value="ESCRT-I_UEV_domain"/>
</dbReference>
<name>A0A7N8XDC6_9TELE</name>
<dbReference type="Gene3D" id="3.10.110.10">
    <property type="entry name" value="Ubiquitin Conjugating Enzyme"/>
    <property type="match status" value="1"/>
</dbReference>
<dbReference type="AlphaFoldDB" id="A0A7N8XDC6"/>
<dbReference type="PANTHER" id="PTHR23306">
    <property type="entry name" value="TUMOR SUSCEPTIBILITY GENE 101 PROTEIN-RELATED"/>
    <property type="match status" value="1"/>
</dbReference>